<feature type="transmembrane region" description="Helical" evidence="1">
    <location>
        <begin position="114"/>
        <end position="131"/>
    </location>
</feature>
<feature type="transmembrane region" description="Helical" evidence="1">
    <location>
        <begin position="36"/>
        <end position="57"/>
    </location>
</feature>
<dbReference type="PANTHER" id="PTHR34220">
    <property type="entry name" value="SENSOR HISTIDINE KINASE YPDA"/>
    <property type="match status" value="1"/>
</dbReference>
<protein>
    <recommendedName>
        <fullName evidence="2">Signal transduction histidine kinase internal region domain-containing protein</fullName>
    </recommendedName>
</protein>
<organism evidence="3 4">
    <name type="scientific">Fulvivirga kasyanovii</name>
    <dbReference type="NCBI Taxonomy" id="396812"/>
    <lineage>
        <taxon>Bacteria</taxon>
        <taxon>Pseudomonadati</taxon>
        <taxon>Bacteroidota</taxon>
        <taxon>Cytophagia</taxon>
        <taxon>Cytophagales</taxon>
        <taxon>Fulvivirgaceae</taxon>
        <taxon>Fulvivirga</taxon>
    </lineage>
</organism>
<keyword evidence="1" id="KW-1133">Transmembrane helix</keyword>
<dbReference type="PANTHER" id="PTHR34220:SF7">
    <property type="entry name" value="SENSOR HISTIDINE KINASE YPDA"/>
    <property type="match status" value="1"/>
</dbReference>
<comment type="caution">
    <text evidence="3">The sequence shown here is derived from an EMBL/GenBank/DDBJ whole genome shotgun (WGS) entry which is preliminary data.</text>
</comment>
<dbReference type="InterPro" id="IPR010559">
    <property type="entry name" value="Sig_transdc_His_kin_internal"/>
</dbReference>
<sequence>MKLREKYFRWVGIPVFALFLTLVIKRGEDAPLWERFLTATLITGFFWNGAFMIFIYFRKKFPFIRQTPRRILITIVALSIFLIVGDTAICLILGKKTLAQLSDPAVFFKYTDINFLASFFIGSIYENVYFFEQWKNTIRLNEALKNQQIRTQFEVLQNQMSPHFLFNSLNTLTTLIAEDQEIASEFTQKLSEVYRYILANKEKELVQLKDELEFAQAYVYLLRMRYPENLTASFSVDEQYQRKHIAPLTIQMLVENAIKHNVISKAYPLHIEVYVENGRSIVVKNNLQSKKVIEKSTKTGLANIKKRYEYFGKKNIDIITTANNYLVAVPLISLVNEQDQPLVAEL</sequence>
<evidence type="ECO:0000313" key="4">
    <source>
        <dbReference type="Proteomes" id="UP000798808"/>
    </source>
</evidence>
<evidence type="ECO:0000313" key="3">
    <source>
        <dbReference type="EMBL" id="MTI28760.1"/>
    </source>
</evidence>
<dbReference type="EMBL" id="SMLW01000672">
    <property type="protein sequence ID" value="MTI28760.1"/>
    <property type="molecule type" value="Genomic_DNA"/>
</dbReference>
<keyword evidence="1" id="KW-0472">Membrane</keyword>
<accession>A0ABW9S043</accession>
<dbReference type="RefSeq" id="WP_155176600.1">
    <property type="nucleotide sequence ID" value="NZ_BAAAFL010000012.1"/>
</dbReference>
<dbReference type="Proteomes" id="UP000798808">
    <property type="component" value="Unassembled WGS sequence"/>
</dbReference>
<feature type="domain" description="Signal transduction histidine kinase internal region" evidence="2">
    <location>
        <begin position="152"/>
        <end position="230"/>
    </location>
</feature>
<evidence type="ECO:0000259" key="2">
    <source>
        <dbReference type="Pfam" id="PF06580"/>
    </source>
</evidence>
<gene>
    <name evidence="3" type="ORF">E1163_27625</name>
</gene>
<proteinExistence type="predicted"/>
<keyword evidence="4" id="KW-1185">Reference proteome</keyword>
<reference evidence="3 4" key="1">
    <citation type="submission" date="2019-02" db="EMBL/GenBank/DDBJ databases">
        <authorList>
            <person name="Goldberg S.R."/>
            <person name="Haltli B.A."/>
            <person name="Correa H."/>
            <person name="Russell K.G."/>
        </authorList>
    </citation>
    <scope>NUCLEOTIDE SEQUENCE [LARGE SCALE GENOMIC DNA]</scope>
    <source>
        <strain evidence="3 4">JCM 16186</strain>
    </source>
</reference>
<feature type="transmembrane region" description="Helical" evidence="1">
    <location>
        <begin position="69"/>
        <end position="94"/>
    </location>
</feature>
<evidence type="ECO:0000256" key="1">
    <source>
        <dbReference type="SAM" id="Phobius"/>
    </source>
</evidence>
<name>A0ABW9S043_9BACT</name>
<dbReference type="Pfam" id="PF06580">
    <property type="entry name" value="His_kinase"/>
    <property type="match status" value="1"/>
</dbReference>
<dbReference type="InterPro" id="IPR050640">
    <property type="entry name" value="Bact_2-comp_sensor_kinase"/>
</dbReference>
<feature type="transmembrane region" description="Helical" evidence="1">
    <location>
        <begin position="7"/>
        <end position="24"/>
    </location>
</feature>
<keyword evidence="1" id="KW-0812">Transmembrane</keyword>